<feature type="region of interest" description="Disordered" evidence="1">
    <location>
        <begin position="1125"/>
        <end position="1145"/>
    </location>
</feature>
<feature type="domain" description="SPEF2 C-terminal" evidence="3">
    <location>
        <begin position="1271"/>
        <end position="1449"/>
    </location>
</feature>
<comment type="caution">
    <text evidence="4">The sequence shown here is derived from an EMBL/GenBank/DDBJ whole genome shotgun (WGS) entry which is preliminary data.</text>
</comment>
<dbReference type="Gene3D" id="3.40.50.300">
    <property type="entry name" value="P-loop containing nucleotide triphosphate hydrolases"/>
    <property type="match status" value="1"/>
</dbReference>
<evidence type="ECO:0000313" key="5">
    <source>
        <dbReference type="Proteomes" id="UP000327044"/>
    </source>
</evidence>
<evidence type="ECO:0000259" key="3">
    <source>
        <dbReference type="Pfam" id="PF24082"/>
    </source>
</evidence>
<dbReference type="Proteomes" id="UP000327044">
    <property type="component" value="Unassembled WGS sequence"/>
</dbReference>
<dbReference type="InterPro" id="IPR027417">
    <property type="entry name" value="P-loop_NTPase"/>
</dbReference>
<feature type="domain" description="CPC1/SPEF2" evidence="2">
    <location>
        <begin position="304"/>
        <end position="435"/>
    </location>
</feature>
<accession>A0A5N4A8Y7</accession>
<proteinExistence type="predicted"/>
<dbReference type="InParanoid" id="A0A5N4A8Y7"/>
<dbReference type="PANTHER" id="PTHR14919:SF0">
    <property type="entry name" value="SPERM FLAGELLAR PROTEIN 2"/>
    <property type="match status" value="1"/>
</dbReference>
<dbReference type="Gene3D" id="1.10.418.10">
    <property type="entry name" value="Calponin-like domain"/>
    <property type="match status" value="1"/>
</dbReference>
<dbReference type="InterPro" id="IPR052634">
    <property type="entry name" value="Sperm_flagellar-bone_growth"/>
</dbReference>
<dbReference type="Pfam" id="PF22946">
    <property type="entry name" value="SPEF2_D5"/>
    <property type="match status" value="1"/>
</dbReference>
<dbReference type="EMBL" id="VVIM01000009">
    <property type="protein sequence ID" value="KAB0793782.1"/>
    <property type="molecule type" value="Genomic_DNA"/>
</dbReference>
<reference evidence="4 5" key="1">
    <citation type="journal article" date="2018" name="Elife">
        <title>Firefly genomes illuminate parallel origins of bioluminescence in beetles.</title>
        <authorList>
            <person name="Fallon T.R."/>
            <person name="Lower S.E."/>
            <person name="Chang C.H."/>
            <person name="Bessho-Uehara M."/>
            <person name="Martin G.J."/>
            <person name="Bewick A.J."/>
            <person name="Behringer M."/>
            <person name="Debat H.J."/>
            <person name="Wong I."/>
            <person name="Day J.C."/>
            <person name="Suvorov A."/>
            <person name="Silva C.J."/>
            <person name="Stanger-Hall K.F."/>
            <person name="Hall D.W."/>
            <person name="Schmitz R.J."/>
            <person name="Nelson D.R."/>
            <person name="Lewis S.M."/>
            <person name="Shigenobu S."/>
            <person name="Bybee S.M."/>
            <person name="Larracuente A.M."/>
            <person name="Oba Y."/>
            <person name="Weng J.K."/>
        </authorList>
    </citation>
    <scope>NUCLEOTIDE SEQUENCE [LARGE SCALE GENOMIC DNA]</scope>
    <source>
        <strain evidence="4">1611_PpyrPB1</strain>
        <tissue evidence="4">Whole body</tissue>
    </source>
</reference>
<dbReference type="PANTHER" id="PTHR14919">
    <property type="entry name" value="KPL2-RELATED"/>
    <property type="match status" value="1"/>
</dbReference>
<name>A0A5N4A8Y7_PHOPY</name>
<evidence type="ECO:0000313" key="4">
    <source>
        <dbReference type="EMBL" id="KAB0793782.1"/>
    </source>
</evidence>
<dbReference type="OrthoDB" id="62528at2759"/>
<gene>
    <name evidence="4" type="ORF">PPYR_13402</name>
</gene>
<sequence length="1657" mass="189656">MGDLIKAWIVERIGVVMNMDPQVFSTEVMDGTIIAQILLNYNIITETQAWQIVPTNNPVIASKNFKLIQLWLHSIGIQRATEELDEICTGKSMVAIKLFYELYLKLHDKNGLFFAMRKRQKERLHPTNTRFDVCTVNETVNGNLTEFVDNDLCQQLVVHQGVIKWNQDRYKALREKYRETRERYSKYLDKKCGLKEVNQFGNAEMVVPPSKPLERLDSSCSSDYDLTFDDLVKERQEASLKPVFEEDPKAAAEILKNIKRRKRREMHENEERVKQQKLLLMELWGKLLAQQEKELEECVSKKMLKQSTFEKQMTTKLFEVRQQAKHILANRRFMDDCALKKREDEFLEHVFLRDKGVGNQKGNYYVERGRMLELHRRLYAQRMCLYVSRRDDMCKRIVEDFVSLAVISAGYKEKYQADPDEAIRREWGNLFIKAKSLVAYLADVTELVVPEPVSSDLEEIYCFEMDRQEALDEREFESYMNFEKPWTDFLAQWEEHSPQIEHGMNVLSHNVNRVLKTKNPEAQSPHPLPAVDVAVCINGFPDCNVLPVLQKLLNKRKIRVIEMQDAVNTCLEAYKLERGTESLENALNDHTEAALAHFNRSGPVKLTVPVKGNKQSATSGLKLETKSTQTLVNYPLVDLSVMAEYGKLAYEALNVGDELTDNLLVVMLVEYIRSLNDLSGWALINYPNTLTQAAVLEQALTGGFVPDVSCDSGSIGDIADLIVKASEMGLKGRNVELQQSKLLPDLSSSHSLYRTYLTAFITVKSENCVGTDCSEPQTPLEEFYLEQGCHYELLYENLELNIIKRLAKMIIGEYSIPPKTSQELFGDTLNYVEANLSESAKFVGQEIKHQKETVPSEIFVASTGVPGDPSWQYFDIAFPEALQIALATLWENMESVYVTDFKQLFFTKRILVNAVMPYISHVQDHVRAFIARPDSKQSFLSDFQKYYNLIDDDMREDPEVKAEIHCAISKFRNELFEICDTRLKECQTELHRIVQEHWLTNLLTELVNVYSAAMQLEIDRCCDSLQFLIDYYSGVITKMPCREPVLRKTALGKLTTDPHSSPASAAARIVTTLQLSDSKTDFSNTPFHDFIHHNSAISTSDIAKLKTTASSIILQADAYFKPKSAKKAASPKKDGKQLPKCEEPDDDVKAVGTRLIEEWQCATNGEHRRTLMRVNMLAEQSLRDLKTVFESCKSSFRQLFAEIGDRYEREIESVNTACEVFAKATEAELNLQPELRFEGDRFYIEPNVLLYPDPVPSPYEAQPISTTECVFTMKQLHSLTDIFASLAPNGSISERPFVFVLQDFIVHNAEDGKGPMVPPLWQKLAPEQVSTLSKAIFGDVEFVNWKDFIVYNLEVSFPTVRELLHVRTLFRGCDPNVTETIKDYQFWQVPLWFEPRSETKAIKSLILKLYKVDEETFNYTNFLLDFCKGRDVAAGFFKALTLAYGNPVCDSPVMGQLYVASIMEQRSIDDRLEILRQLEHAEVTKLTEAALVSLISCTVHACDSVIIEDYTSTSDLQDNNSESTTQVSKGGDEPLTEIFSGTYEDNESICKADEFKNLDQSSEPFYVPKYVYTVPFEDVLAILTASLPWHVAHETVNESNIREILENIYKSLRKPELNDNVLAHELYDSQDFRKLLLRNCKFVEKRVCPILKGLVEK</sequence>
<keyword evidence="5" id="KW-1185">Reference proteome</keyword>
<evidence type="ECO:0000256" key="1">
    <source>
        <dbReference type="SAM" id="MobiDB-lite"/>
    </source>
</evidence>
<evidence type="ECO:0000259" key="2">
    <source>
        <dbReference type="Pfam" id="PF22946"/>
    </source>
</evidence>
<feature type="compositionally biased region" description="Basic and acidic residues" evidence="1">
    <location>
        <begin position="1131"/>
        <end position="1142"/>
    </location>
</feature>
<dbReference type="InterPro" id="IPR036872">
    <property type="entry name" value="CH_dom_sf"/>
</dbReference>
<protein>
    <recommendedName>
        <fullName evidence="6">Calponin-homology (CH) domain-containing protein</fullName>
    </recommendedName>
</protein>
<dbReference type="Pfam" id="PF24082">
    <property type="entry name" value="SPEF2_C"/>
    <property type="match status" value="1"/>
</dbReference>
<dbReference type="InterPro" id="IPR054517">
    <property type="entry name" value="SPEF2_D5"/>
</dbReference>
<organism evidence="4 5">
    <name type="scientific">Photinus pyralis</name>
    <name type="common">Common eastern firefly</name>
    <name type="synonym">Lampyris pyralis</name>
    <dbReference type="NCBI Taxonomy" id="7054"/>
    <lineage>
        <taxon>Eukaryota</taxon>
        <taxon>Metazoa</taxon>
        <taxon>Ecdysozoa</taxon>
        <taxon>Arthropoda</taxon>
        <taxon>Hexapoda</taxon>
        <taxon>Insecta</taxon>
        <taxon>Pterygota</taxon>
        <taxon>Neoptera</taxon>
        <taxon>Endopterygota</taxon>
        <taxon>Coleoptera</taxon>
        <taxon>Polyphaga</taxon>
        <taxon>Elateriformia</taxon>
        <taxon>Elateroidea</taxon>
        <taxon>Lampyridae</taxon>
        <taxon>Lampyrinae</taxon>
        <taxon>Photinus</taxon>
    </lineage>
</organism>
<dbReference type="InterPro" id="IPR056199">
    <property type="entry name" value="SPEF2_C"/>
</dbReference>
<evidence type="ECO:0008006" key="6">
    <source>
        <dbReference type="Google" id="ProtNLM"/>
    </source>
</evidence>